<gene>
    <name evidence="1" type="ORF">EYB58_03105</name>
</gene>
<dbReference type="InterPro" id="IPR050708">
    <property type="entry name" value="T6SS_VgrG/RHS"/>
</dbReference>
<dbReference type="NCBIfam" id="TIGR03696">
    <property type="entry name" value="Rhs_assc_core"/>
    <property type="match status" value="1"/>
</dbReference>
<dbReference type="EMBL" id="CP036313">
    <property type="protein sequence ID" value="QBH12001.1"/>
    <property type="molecule type" value="Genomic_DNA"/>
</dbReference>
<keyword evidence="2" id="KW-1185">Reference proteome</keyword>
<dbReference type="InterPro" id="IPR022385">
    <property type="entry name" value="Rhs_assc_core"/>
</dbReference>
<dbReference type="RefSeq" id="WP_131071991.1">
    <property type="nucleotide sequence ID" value="NZ_CP036313.1"/>
</dbReference>
<protein>
    <submittedName>
        <fullName evidence="1">RHS repeat-associated core domain-containing protein</fullName>
    </submittedName>
</protein>
<reference evidence="1 2" key="1">
    <citation type="submission" date="2019-02" db="EMBL/GenBank/DDBJ databases">
        <title>Complete genome sequence of Desulfobacter hydrogenophilus AcRS1.</title>
        <authorList>
            <person name="Marietou A."/>
            <person name="Lund M.B."/>
            <person name="Marshall I.P.G."/>
            <person name="Schreiber L."/>
            <person name="Jorgensen B."/>
        </authorList>
    </citation>
    <scope>NUCLEOTIDE SEQUENCE [LARGE SCALE GENOMIC DNA]</scope>
    <source>
        <strain evidence="1 2">AcRS1</strain>
    </source>
</reference>
<dbReference type="Gene3D" id="2.180.10.10">
    <property type="entry name" value="RHS repeat-associated core"/>
    <property type="match status" value="1"/>
</dbReference>
<proteinExistence type="predicted"/>
<sequence>MYSAELGRFLQRDPAGYVDGVNLYAYVLNNPLRYTDPDGLMAREAYDWTMDTALPVVSDVSAGFGDTITFGATKTVRDMWNETFWDGQDSVNYDSGAYKLGTGKTTLDAVTNLGAPDVRFGLDSPIGGMTTTLPFGSGGNPTTSRTTPSINTPLAPGVNMKIDGKTNVDTKNIGLRTSISTPLGGGKLNTDISSMQMNFNLRGPQMNFPLGYGANAYIGIQW</sequence>
<dbReference type="PANTHER" id="PTHR32305:SF15">
    <property type="entry name" value="PROTEIN RHSA-RELATED"/>
    <property type="match status" value="1"/>
</dbReference>
<evidence type="ECO:0000313" key="1">
    <source>
        <dbReference type="EMBL" id="QBH12001.1"/>
    </source>
</evidence>
<evidence type="ECO:0000313" key="2">
    <source>
        <dbReference type="Proteomes" id="UP000293902"/>
    </source>
</evidence>
<organism evidence="1 2">
    <name type="scientific">Desulfobacter hydrogenophilus</name>
    <dbReference type="NCBI Taxonomy" id="2291"/>
    <lineage>
        <taxon>Bacteria</taxon>
        <taxon>Pseudomonadati</taxon>
        <taxon>Thermodesulfobacteriota</taxon>
        <taxon>Desulfobacteria</taxon>
        <taxon>Desulfobacterales</taxon>
        <taxon>Desulfobacteraceae</taxon>
        <taxon>Desulfobacter</taxon>
    </lineage>
</organism>
<dbReference type="PANTHER" id="PTHR32305">
    <property type="match status" value="1"/>
</dbReference>
<dbReference type="Proteomes" id="UP000293902">
    <property type="component" value="Chromosome"/>
</dbReference>
<accession>A0ABX5RCM3</accession>
<name>A0ABX5RCM3_9BACT</name>